<reference evidence="7" key="2">
    <citation type="submission" date="2020-09" db="EMBL/GenBank/DDBJ databases">
        <authorList>
            <person name="Sun Q."/>
            <person name="Kim S."/>
        </authorList>
    </citation>
    <scope>NUCLEOTIDE SEQUENCE</scope>
    <source>
        <strain evidence="7">KCTC 23732</strain>
    </source>
</reference>
<dbReference type="GO" id="GO:0016020">
    <property type="term" value="C:membrane"/>
    <property type="evidence" value="ECO:0007669"/>
    <property type="project" value="UniProtKB-SubCell"/>
</dbReference>
<dbReference type="PANTHER" id="PTHR12608">
    <property type="entry name" value="TRANSMEMBRANE PROTEIN HTP-1 RELATED"/>
    <property type="match status" value="1"/>
</dbReference>
<reference evidence="7" key="1">
    <citation type="journal article" date="2014" name="Int. J. Syst. Evol. Microbiol.">
        <title>Complete genome sequence of Corynebacterium casei LMG S-19264T (=DSM 44701T), isolated from a smear-ripened cheese.</title>
        <authorList>
            <consortium name="US DOE Joint Genome Institute (JGI-PGF)"/>
            <person name="Walter F."/>
            <person name="Albersmeier A."/>
            <person name="Kalinowski J."/>
            <person name="Ruckert C."/>
        </authorList>
    </citation>
    <scope>NUCLEOTIDE SEQUENCE</scope>
    <source>
        <strain evidence="7">KCTC 23732</strain>
    </source>
</reference>
<evidence type="ECO:0000313" key="8">
    <source>
        <dbReference type="Proteomes" id="UP000608345"/>
    </source>
</evidence>
<dbReference type="Proteomes" id="UP000608345">
    <property type="component" value="Unassembled WGS sequence"/>
</dbReference>
<feature type="transmembrane region" description="Helical" evidence="6">
    <location>
        <begin position="74"/>
        <end position="98"/>
    </location>
</feature>
<protein>
    <recommendedName>
        <fullName evidence="6">GDT1 family protein</fullName>
    </recommendedName>
</protein>
<dbReference type="AlphaFoldDB" id="A0A918JD02"/>
<gene>
    <name evidence="7" type="ORF">GCM10011450_00750</name>
</gene>
<keyword evidence="8" id="KW-1185">Reference proteome</keyword>
<comment type="subcellular location">
    <subcellularLocation>
        <location evidence="1 6">Membrane</location>
        <topology evidence="1 6">Multi-pass membrane protein</topology>
    </subcellularLocation>
</comment>
<keyword evidence="4 6" id="KW-1133">Transmembrane helix</keyword>
<keyword evidence="3 6" id="KW-0812">Transmembrane</keyword>
<keyword evidence="5 6" id="KW-0472">Membrane</keyword>
<feature type="transmembrane region" description="Helical" evidence="6">
    <location>
        <begin position="35"/>
        <end position="53"/>
    </location>
</feature>
<feature type="transmembrane region" description="Helical" evidence="6">
    <location>
        <begin position="176"/>
        <end position="200"/>
    </location>
</feature>
<proteinExistence type="inferred from homology"/>
<evidence type="ECO:0000256" key="1">
    <source>
        <dbReference type="ARBA" id="ARBA00004141"/>
    </source>
</evidence>
<accession>A0A918JD02</accession>
<name>A0A918JD02_9BURK</name>
<comment type="caution">
    <text evidence="7">The sequence shown here is derived from an EMBL/GenBank/DDBJ whole genome shotgun (WGS) entry which is preliminary data.</text>
</comment>
<organism evidence="7 8">
    <name type="scientific">Advenella faeciporci</name>
    <dbReference type="NCBI Taxonomy" id="797535"/>
    <lineage>
        <taxon>Bacteria</taxon>
        <taxon>Pseudomonadati</taxon>
        <taxon>Pseudomonadota</taxon>
        <taxon>Betaproteobacteria</taxon>
        <taxon>Burkholderiales</taxon>
        <taxon>Alcaligenaceae</taxon>
    </lineage>
</organism>
<feature type="transmembrane region" description="Helical" evidence="6">
    <location>
        <begin position="212"/>
        <end position="232"/>
    </location>
</feature>
<dbReference type="InterPro" id="IPR001727">
    <property type="entry name" value="GDT1-like"/>
</dbReference>
<dbReference type="EMBL" id="BMYS01000001">
    <property type="protein sequence ID" value="GGW75281.1"/>
    <property type="molecule type" value="Genomic_DNA"/>
</dbReference>
<evidence type="ECO:0000256" key="2">
    <source>
        <dbReference type="ARBA" id="ARBA00009190"/>
    </source>
</evidence>
<sequence>MAQTVCTKLGKTFDYRAFHIGRRSAVVIRLFPAKVYFMEALLVSTGVVALAEMGDKTQLLAFILAARFKKPLPIILGILVATVVNHGLAGALGGWITSAVSPEILRWVLGLSFIAMAIWTMIPDKIEEEETNIAGKFGVFGATLITFFLAEMGDKTQIATVAMAAHYSAPAIDAHFITLLMVVIGTTLGMLIANVPAVFIGDKLADRIPMKLVHTIAACIFAALGVATLLGAGSDLGF</sequence>
<evidence type="ECO:0000256" key="6">
    <source>
        <dbReference type="RuleBase" id="RU365102"/>
    </source>
</evidence>
<evidence type="ECO:0000256" key="5">
    <source>
        <dbReference type="ARBA" id="ARBA00023136"/>
    </source>
</evidence>
<dbReference type="Pfam" id="PF01169">
    <property type="entry name" value="GDT1"/>
    <property type="match status" value="2"/>
</dbReference>
<comment type="similarity">
    <text evidence="2 6">Belongs to the GDT1 family.</text>
</comment>
<feature type="transmembrane region" description="Helical" evidence="6">
    <location>
        <begin position="104"/>
        <end position="121"/>
    </location>
</feature>
<evidence type="ECO:0000256" key="3">
    <source>
        <dbReference type="ARBA" id="ARBA00022692"/>
    </source>
</evidence>
<evidence type="ECO:0000313" key="7">
    <source>
        <dbReference type="EMBL" id="GGW75281.1"/>
    </source>
</evidence>
<evidence type="ECO:0000256" key="4">
    <source>
        <dbReference type="ARBA" id="ARBA00022989"/>
    </source>
</evidence>
<dbReference type="GO" id="GO:0046873">
    <property type="term" value="F:metal ion transmembrane transporter activity"/>
    <property type="evidence" value="ECO:0007669"/>
    <property type="project" value="InterPro"/>
</dbReference>
<dbReference type="PANTHER" id="PTHR12608:SF1">
    <property type="entry name" value="TRANSMEMBRANE PROTEIN 165"/>
    <property type="match status" value="1"/>
</dbReference>